<dbReference type="Proteomes" id="UP000215506">
    <property type="component" value="Unassembled WGS sequence"/>
</dbReference>
<dbReference type="PROSITE" id="PS51819">
    <property type="entry name" value="VOC"/>
    <property type="match status" value="1"/>
</dbReference>
<sequence length="138" mass="14855">MVAEAAVFRFSKILVENTEAQFGFYSSVLGMMEKYRVRTGEGDDSLEEIIMTSAHGGDPALVLLHYLNRPAPSPGEAVLGFNVDDVEAVVRAAEKAGGTVAVPPKEMPEFGIVVAFVEDLEGHRLELVQRLPVAAEPA</sequence>
<dbReference type="PANTHER" id="PTHR33993">
    <property type="entry name" value="GLYOXALASE-RELATED"/>
    <property type="match status" value="1"/>
</dbReference>
<dbReference type="InterPro" id="IPR029068">
    <property type="entry name" value="Glyas_Bleomycin-R_OHBP_Dase"/>
</dbReference>
<keyword evidence="3" id="KW-1185">Reference proteome</keyword>
<dbReference type="Gene3D" id="3.10.180.10">
    <property type="entry name" value="2,3-Dihydroxybiphenyl 1,2-Dioxygenase, domain 1"/>
    <property type="match status" value="1"/>
</dbReference>
<dbReference type="Pfam" id="PF00903">
    <property type="entry name" value="Glyoxalase"/>
    <property type="match status" value="1"/>
</dbReference>
<protein>
    <recommendedName>
        <fullName evidence="1">VOC domain-containing protein</fullName>
    </recommendedName>
</protein>
<evidence type="ECO:0000259" key="1">
    <source>
        <dbReference type="PROSITE" id="PS51819"/>
    </source>
</evidence>
<proteinExistence type="predicted"/>
<organism evidence="2 3">
    <name type="scientific">Nocardia cerradoensis</name>
    <dbReference type="NCBI Taxonomy" id="85688"/>
    <lineage>
        <taxon>Bacteria</taxon>
        <taxon>Bacillati</taxon>
        <taxon>Actinomycetota</taxon>
        <taxon>Actinomycetes</taxon>
        <taxon>Mycobacteriales</taxon>
        <taxon>Nocardiaceae</taxon>
        <taxon>Nocardia</taxon>
    </lineage>
</organism>
<accession>A0A231GVA8</accession>
<dbReference type="RefSeq" id="WP_039778572.1">
    <property type="nucleotide sequence ID" value="NZ_JAAXOR010000001.1"/>
</dbReference>
<evidence type="ECO:0000313" key="3">
    <source>
        <dbReference type="Proteomes" id="UP000215506"/>
    </source>
</evidence>
<dbReference type="SUPFAM" id="SSF54593">
    <property type="entry name" value="Glyoxalase/Bleomycin resistance protein/Dihydroxybiphenyl dioxygenase"/>
    <property type="match status" value="1"/>
</dbReference>
<comment type="caution">
    <text evidence="2">The sequence shown here is derived from an EMBL/GenBank/DDBJ whole genome shotgun (WGS) entry which is preliminary data.</text>
</comment>
<evidence type="ECO:0000313" key="2">
    <source>
        <dbReference type="EMBL" id="OXR40411.1"/>
    </source>
</evidence>
<dbReference type="AlphaFoldDB" id="A0A231GVA8"/>
<feature type="domain" description="VOC" evidence="1">
    <location>
        <begin position="6"/>
        <end position="130"/>
    </location>
</feature>
<dbReference type="PANTHER" id="PTHR33993:SF14">
    <property type="entry name" value="GB|AAF24581.1"/>
    <property type="match status" value="1"/>
</dbReference>
<gene>
    <name evidence="2" type="ORF">B7C42_07469</name>
</gene>
<dbReference type="InterPro" id="IPR004360">
    <property type="entry name" value="Glyas_Fos-R_dOase_dom"/>
</dbReference>
<name>A0A231GVA8_9NOCA</name>
<dbReference type="EMBL" id="NGAF01000032">
    <property type="protein sequence ID" value="OXR40411.1"/>
    <property type="molecule type" value="Genomic_DNA"/>
</dbReference>
<reference evidence="2 3" key="1">
    <citation type="submission" date="2017-07" db="EMBL/GenBank/DDBJ databases">
        <title>First draft Genome Sequence of Nocardia cerradoensis isolated from human infection.</title>
        <authorList>
            <person name="Carrasco G."/>
        </authorList>
    </citation>
    <scope>NUCLEOTIDE SEQUENCE [LARGE SCALE GENOMIC DNA]</scope>
    <source>
        <strain evidence="2 3">CNM20130759</strain>
    </source>
</reference>
<dbReference type="InterPro" id="IPR037523">
    <property type="entry name" value="VOC_core"/>
</dbReference>
<dbReference type="InterPro" id="IPR052164">
    <property type="entry name" value="Anthracycline_SecMetBiosynth"/>
</dbReference>